<reference evidence="1" key="2">
    <citation type="journal article" date="2022" name="New Phytol.">
        <title>Evolutionary transition to the ectomycorrhizal habit in the genomes of a hyperdiverse lineage of mushroom-forming fungi.</title>
        <authorList>
            <person name="Looney B."/>
            <person name="Miyauchi S."/>
            <person name="Morin E."/>
            <person name="Drula E."/>
            <person name="Courty P.E."/>
            <person name="Kohler A."/>
            <person name="Kuo A."/>
            <person name="LaButti K."/>
            <person name="Pangilinan J."/>
            <person name="Lipzen A."/>
            <person name="Riley R."/>
            <person name="Andreopoulos W."/>
            <person name="He G."/>
            <person name="Johnson J."/>
            <person name="Nolan M."/>
            <person name="Tritt A."/>
            <person name="Barry K.W."/>
            <person name="Grigoriev I.V."/>
            <person name="Nagy L.G."/>
            <person name="Hibbett D."/>
            <person name="Henrissat B."/>
            <person name="Matheny P.B."/>
            <person name="Labbe J."/>
            <person name="Martin F.M."/>
        </authorList>
    </citation>
    <scope>NUCLEOTIDE SEQUENCE</scope>
    <source>
        <strain evidence="1">FP105234-sp</strain>
    </source>
</reference>
<dbReference type="EMBL" id="MU276675">
    <property type="protein sequence ID" value="KAI0037881.1"/>
    <property type="molecule type" value="Genomic_DNA"/>
</dbReference>
<reference evidence="1" key="1">
    <citation type="submission" date="2021-02" db="EMBL/GenBank/DDBJ databases">
        <authorList>
            <consortium name="DOE Joint Genome Institute"/>
            <person name="Ahrendt S."/>
            <person name="Looney B.P."/>
            <person name="Miyauchi S."/>
            <person name="Morin E."/>
            <person name="Drula E."/>
            <person name="Courty P.E."/>
            <person name="Chicoki N."/>
            <person name="Fauchery L."/>
            <person name="Kohler A."/>
            <person name="Kuo A."/>
            <person name="Labutti K."/>
            <person name="Pangilinan J."/>
            <person name="Lipzen A."/>
            <person name="Riley R."/>
            <person name="Andreopoulos W."/>
            <person name="He G."/>
            <person name="Johnson J."/>
            <person name="Barry K.W."/>
            <person name="Grigoriev I.V."/>
            <person name="Nagy L."/>
            <person name="Hibbett D."/>
            <person name="Henrissat B."/>
            <person name="Matheny P.B."/>
            <person name="Labbe J."/>
            <person name="Martin F."/>
        </authorList>
    </citation>
    <scope>NUCLEOTIDE SEQUENCE</scope>
    <source>
        <strain evidence="1">FP105234-sp</strain>
    </source>
</reference>
<dbReference type="Proteomes" id="UP000814033">
    <property type="component" value="Unassembled WGS sequence"/>
</dbReference>
<keyword evidence="2" id="KW-1185">Reference proteome</keyword>
<accession>A0ACB8R2N7</accession>
<organism evidence="1 2">
    <name type="scientific">Auriscalpium vulgare</name>
    <dbReference type="NCBI Taxonomy" id="40419"/>
    <lineage>
        <taxon>Eukaryota</taxon>
        <taxon>Fungi</taxon>
        <taxon>Dikarya</taxon>
        <taxon>Basidiomycota</taxon>
        <taxon>Agaricomycotina</taxon>
        <taxon>Agaricomycetes</taxon>
        <taxon>Russulales</taxon>
        <taxon>Auriscalpiaceae</taxon>
        <taxon>Auriscalpium</taxon>
    </lineage>
</organism>
<evidence type="ECO:0000313" key="1">
    <source>
        <dbReference type="EMBL" id="KAI0037881.1"/>
    </source>
</evidence>
<name>A0ACB8R2N7_9AGAM</name>
<evidence type="ECO:0000313" key="2">
    <source>
        <dbReference type="Proteomes" id="UP000814033"/>
    </source>
</evidence>
<comment type="caution">
    <text evidence="1">The sequence shown here is derived from an EMBL/GenBank/DDBJ whole genome shotgun (WGS) entry which is preliminary data.</text>
</comment>
<sequence length="185" mass="19824">MSEASHPLPSTFRYHLHHHPCLGHTRSYPLPFDALEAAVAARCHLATAPLRALTTDGAPHAHLLTMRAHIRHRSKNYSGDKVRAGIGNRSDASAGYRSGRTRAGFGERAPLQRVARCDTQGFCSRARVLTLSVTFCATAAGKRGRAAVSADREASTTSRNSRAAANKPERYEPAGASAAQSSRPA</sequence>
<proteinExistence type="predicted"/>
<protein>
    <submittedName>
        <fullName evidence="1">Uncharacterized protein</fullName>
    </submittedName>
</protein>
<gene>
    <name evidence="1" type="ORF">FA95DRAFT_1349093</name>
</gene>